<evidence type="ECO:0000313" key="2">
    <source>
        <dbReference type="EMBL" id="MBU8874154.1"/>
    </source>
</evidence>
<dbReference type="EMBL" id="JAHOPB010000001">
    <property type="protein sequence ID" value="MBU8874154.1"/>
    <property type="molecule type" value="Genomic_DNA"/>
</dbReference>
<sequence>MRKRSVTINGHRTSISLEDAFWTELLALSGERGLSLNALVTEIDRGRAESGGNLSSALRLHVLAELKRRTISRA</sequence>
<name>A0ABS6IHT8_9HYPH</name>
<proteinExistence type="predicted"/>
<comment type="caution">
    <text evidence="2">The sequence shown here is derived from an EMBL/GenBank/DDBJ whole genome shotgun (WGS) entry which is preliminary data.</text>
</comment>
<feature type="domain" description="Ribbon-helix-helix" evidence="1">
    <location>
        <begin position="2"/>
        <end position="65"/>
    </location>
</feature>
<protein>
    <submittedName>
        <fullName evidence="2">Ribbon-helix-helix domain-containing protein</fullName>
    </submittedName>
</protein>
<dbReference type="InterPro" id="IPR027373">
    <property type="entry name" value="RHH_dom"/>
</dbReference>
<keyword evidence="3" id="KW-1185">Reference proteome</keyword>
<dbReference type="Proteomes" id="UP000727907">
    <property type="component" value="Unassembled WGS sequence"/>
</dbReference>
<dbReference type="RefSeq" id="WP_216959183.1">
    <property type="nucleotide sequence ID" value="NZ_JAHOPB010000001.1"/>
</dbReference>
<gene>
    <name evidence="2" type="ORF">KQ910_10290</name>
</gene>
<dbReference type="Pfam" id="PF13467">
    <property type="entry name" value="RHH_4"/>
    <property type="match status" value="1"/>
</dbReference>
<organism evidence="2 3">
    <name type="scientific">Reyranella humidisoli</name>
    <dbReference type="NCBI Taxonomy" id="2849149"/>
    <lineage>
        <taxon>Bacteria</taxon>
        <taxon>Pseudomonadati</taxon>
        <taxon>Pseudomonadota</taxon>
        <taxon>Alphaproteobacteria</taxon>
        <taxon>Hyphomicrobiales</taxon>
        <taxon>Reyranellaceae</taxon>
        <taxon>Reyranella</taxon>
    </lineage>
</organism>
<reference evidence="2 3" key="1">
    <citation type="submission" date="2021-06" db="EMBL/GenBank/DDBJ databases">
        <authorList>
            <person name="Lee D.H."/>
        </authorList>
    </citation>
    <scope>NUCLEOTIDE SEQUENCE [LARGE SCALE GENOMIC DNA]</scope>
    <source>
        <strain evidence="2 3">MMS21-HV4-11</strain>
    </source>
</reference>
<accession>A0ABS6IHT8</accession>
<evidence type="ECO:0000313" key="3">
    <source>
        <dbReference type="Proteomes" id="UP000727907"/>
    </source>
</evidence>
<evidence type="ECO:0000259" key="1">
    <source>
        <dbReference type="Pfam" id="PF13467"/>
    </source>
</evidence>